<reference evidence="2" key="1">
    <citation type="journal article" date="2019" name="Int. J. Syst. Evol. Microbiol.">
        <title>The Global Catalogue of Microorganisms (GCM) 10K type strain sequencing project: providing services to taxonomists for standard genome sequencing and annotation.</title>
        <authorList>
            <consortium name="The Broad Institute Genomics Platform"/>
            <consortium name="The Broad Institute Genome Sequencing Center for Infectious Disease"/>
            <person name="Wu L."/>
            <person name="Ma J."/>
        </authorList>
    </citation>
    <scope>NUCLEOTIDE SEQUENCE [LARGE SCALE GENOMIC DNA]</scope>
    <source>
        <strain evidence="2">CCUG 53252</strain>
    </source>
</reference>
<protein>
    <submittedName>
        <fullName evidence="1">Uncharacterized protein</fullName>
    </submittedName>
</protein>
<dbReference type="RefSeq" id="WP_290290535.1">
    <property type="nucleotide sequence ID" value="NZ_CP047211.1"/>
</dbReference>
<sequence length="201" mass="22388">MMRLNPTAVFSHRTAAWLHGFRQSPPAELDVIVPRSVARPQGAVVHRRMPSTTTGVLVHGWRATGAAQTLADLMAPSQWGAELVAMVVDKKMPDVASRAALLEEARALAHPRASELVALLSWVPEGARPNVERRLARALERLGVIVVLDHRVGPYRFDLVHEGGRRAETDWDRLPCWELYDDLECRADESTAREFGLFEGE</sequence>
<dbReference type="Proteomes" id="UP001595751">
    <property type="component" value="Unassembled WGS sequence"/>
</dbReference>
<gene>
    <name evidence="1" type="ORF">ACFORJ_10925</name>
</gene>
<accession>A0ABV7ZR70</accession>
<proteinExistence type="predicted"/>
<name>A0ABV7ZR70_9CORY</name>
<organism evidence="1 2">
    <name type="scientific">Corynebacterium hansenii</name>
    <dbReference type="NCBI Taxonomy" id="394964"/>
    <lineage>
        <taxon>Bacteria</taxon>
        <taxon>Bacillati</taxon>
        <taxon>Actinomycetota</taxon>
        <taxon>Actinomycetes</taxon>
        <taxon>Mycobacteriales</taxon>
        <taxon>Corynebacteriaceae</taxon>
        <taxon>Corynebacterium</taxon>
    </lineage>
</organism>
<evidence type="ECO:0000313" key="1">
    <source>
        <dbReference type="EMBL" id="MFC3850675.1"/>
    </source>
</evidence>
<comment type="caution">
    <text evidence="1">The sequence shown here is derived from an EMBL/GenBank/DDBJ whole genome shotgun (WGS) entry which is preliminary data.</text>
</comment>
<keyword evidence="2" id="KW-1185">Reference proteome</keyword>
<dbReference type="EMBL" id="JBHRZN010000003">
    <property type="protein sequence ID" value="MFC3850675.1"/>
    <property type="molecule type" value="Genomic_DNA"/>
</dbReference>
<evidence type="ECO:0000313" key="2">
    <source>
        <dbReference type="Proteomes" id="UP001595751"/>
    </source>
</evidence>